<evidence type="ECO:0000313" key="3">
    <source>
        <dbReference type="Proteomes" id="UP001162480"/>
    </source>
</evidence>
<dbReference type="EMBL" id="OX597831">
    <property type="protein sequence ID" value="CAI9735847.1"/>
    <property type="molecule type" value="Genomic_DNA"/>
</dbReference>
<reference evidence="2" key="1">
    <citation type="submission" date="2023-08" db="EMBL/GenBank/DDBJ databases">
        <authorList>
            <person name="Alioto T."/>
            <person name="Alioto T."/>
            <person name="Gomez Garrido J."/>
        </authorList>
    </citation>
    <scope>NUCLEOTIDE SEQUENCE</scope>
</reference>
<organism evidence="2 3">
    <name type="scientific">Octopus vulgaris</name>
    <name type="common">Common octopus</name>
    <dbReference type="NCBI Taxonomy" id="6645"/>
    <lineage>
        <taxon>Eukaryota</taxon>
        <taxon>Metazoa</taxon>
        <taxon>Spiralia</taxon>
        <taxon>Lophotrochozoa</taxon>
        <taxon>Mollusca</taxon>
        <taxon>Cephalopoda</taxon>
        <taxon>Coleoidea</taxon>
        <taxon>Octopodiformes</taxon>
        <taxon>Octopoda</taxon>
        <taxon>Incirrata</taxon>
        <taxon>Octopodidae</taxon>
        <taxon>Octopus</taxon>
    </lineage>
</organism>
<name>A0AA36FFM2_OCTVU</name>
<gene>
    <name evidence="2" type="ORF">OCTVUL_1B002648</name>
</gene>
<evidence type="ECO:0000313" key="2">
    <source>
        <dbReference type="EMBL" id="CAI9735847.1"/>
    </source>
</evidence>
<sequence>MQSVSSADERSGGECVEPNDPESDNKPILFSQETLNNLCRDLYLTKYKNVFLASRLQERNLHNFMQERCNIEWIDVIPSDINTEQFKY</sequence>
<accession>A0AA36FFM2</accession>
<evidence type="ECO:0000256" key="1">
    <source>
        <dbReference type="SAM" id="MobiDB-lite"/>
    </source>
</evidence>
<feature type="region of interest" description="Disordered" evidence="1">
    <location>
        <begin position="1"/>
        <end position="27"/>
    </location>
</feature>
<proteinExistence type="predicted"/>
<dbReference type="Proteomes" id="UP001162480">
    <property type="component" value="Chromosome 18"/>
</dbReference>
<protein>
    <submittedName>
        <fullName evidence="2">Uncharacterized protein</fullName>
    </submittedName>
</protein>
<keyword evidence="3" id="KW-1185">Reference proteome</keyword>
<dbReference type="AlphaFoldDB" id="A0AA36FFM2"/>